<name>A0A4S8MBC2_DENBC</name>
<feature type="region of interest" description="Disordered" evidence="1">
    <location>
        <begin position="25"/>
        <end position="54"/>
    </location>
</feature>
<dbReference type="Proteomes" id="UP000297245">
    <property type="component" value="Unassembled WGS sequence"/>
</dbReference>
<proteinExistence type="predicted"/>
<dbReference type="AlphaFoldDB" id="A0A4S8MBC2"/>
<gene>
    <name evidence="3" type="ORF">K435DRAFT_485022</name>
</gene>
<keyword evidence="4" id="KW-1185">Reference proteome</keyword>
<evidence type="ECO:0008006" key="5">
    <source>
        <dbReference type="Google" id="ProtNLM"/>
    </source>
</evidence>
<accession>A0A4S8MBC2</accession>
<organism evidence="3 4">
    <name type="scientific">Dendrothele bispora (strain CBS 962.96)</name>
    <dbReference type="NCBI Taxonomy" id="1314807"/>
    <lineage>
        <taxon>Eukaryota</taxon>
        <taxon>Fungi</taxon>
        <taxon>Dikarya</taxon>
        <taxon>Basidiomycota</taxon>
        <taxon>Agaricomycotina</taxon>
        <taxon>Agaricomycetes</taxon>
        <taxon>Agaricomycetidae</taxon>
        <taxon>Agaricales</taxon>
        <taxon>Agaricales incertae sedis</taxon>
        <taxon>Dendrothele</taxon>
    </lineage>
</organism>
<evidence type="ECO:0000256" key="2">
    <source>
        <dbReference type="SAM" id="Phobius"/>
    </source>
</evidence>
<keyword evidence="2" id="KW-1133">Transmembrane helix</keyword>
<feature type="region of interest" description="Disordered" evidence="1">
    <location>
        <begin position="68"/>
        <end position="96"/>
    </location>
</feature>
<keyword evidence="2" id="KW-0472">Membrane</keyword>
<evidence type="ECO:0000256" key="1">
    <source>
        <dbReference type="SAM" id="MobiDB-lite"/>
    </source>
</evidence>
<protein>
    <recommendedName>
        <fullName evidence="5">Transmembrane protein</fullName>
    </recommendedName>
</protein>
<feature type="transmembrane region" description="Helical" evidence="2">
    <location>
        <begin position="105"/>
        <end position="126"/>
    </location>
</feature>
<evidence type="ECO:0000313" key="4">
    <source>
        <dbReference type="Proteomes" id="UP000297245"/>
    </source>
</evidence>
<evidence type="ECO:0000313" key="3">
    <source>
        <dbReference type="EMBL" id="THU99756.1"/>
    </source>
</evidence>
<keyword evidence="2" id="KW-0812">Transmembrane</keyword>
<reference evidence="3 4" key="1">
    <citation type="journal article" date="2019" name="Nat. Ecol. Evol.">
        <title>Megaphylogeny resolves global patterns of mushroom evolution.</title>
        <authorList>
            <person name="Varga T."/>
            <person name="Krizsan K."/>
            <person name="Foldi C."/>
            <person name="Dima B."/>
            <person name="Sanchez-Garcia M."/>
            <person name="Sanchez-Ramirez S."/>
            <person name="Szollosi G.J."/>
            <person name="Szarkandi J.G."/>
            <person name="Papp V."/>
            <person name="Albert L."/>
            <person name="Andreopoulos W."/>
            <person name="Angelini C."/>
            <person name="Antonin V."/>
            <person name="Barry K.W."/>
            <person name="Bougher N.L."/>
            <person name="Buchanan P."/>
            <person name="Buyck B."/>
            <person name="Bense V."/>
            <person name="Catcheside P."/>
            <person name="Chovatia M."/>
            <person name="Cooper J."/>
            <person name="Damon W."/>
            <person name="Desjardin D."/>
            <person name="Finy P."/>
            <person name="Geml J."/>
            <person name="Haridas S."/>
            <person name="Hughes K."/>
            <person name="Justo A."/>
            <person name="Karasinski D."/>
            <person name="Kautmanova I."/>
            <person name="Kiss B."/>
            <person name="Kocsube S."/>
            <person name="Kotiranta H."/>
            <person name="LaButti K.M."/>
            <person name="Lechner B.E."/>
            <person name="Liimatainen K."/>
            <person name="Lipzen A."/>
            <person name="Lukacs Z."/>
            <person name="Mihaltcheva S."/>
            <person name="Morgado L.N."/>
            <person name="Niskanen T."/>
            <person name="Noordeloos M.E."/>
            <person name="Ohm R.A."/>
            <person name="Ortiz-Santana B."/>
            <person name="Ovrebo C."/>
            <person name="Racz N."/>
            <person name="Riley R."/>
            <person name="Savchenko A."/>
            <person name="Shiryaev A."/>
            <person name="Soop K."/>
            <person name="Spirin V."/>
            <person name="Szebenyi C."/>
            <person name="Tomsovsky M."/>
            <person name="Tulloss R.E."/>
            <person name="Uehling J."/>
            <person name="Grigoriev I.V."/>
            <person name="Vagvolgyi C."/>
            <person name="Papp T."/>
            <person name="Martin F.M."/>
            <person name="Miettinen O."/>
            <person name="Hibbett D.S."/>
            <person name="Nagy L.G."/>
        </authorList>
    </citation>
    <scope>NUCLEOTIDE SEQUENCE [LARGE SCALE GENOMIC DNA]</scope>
    <source>
        <strain evidence="3 4">CBS 962.96</strain>
    </source>
</reference>
<feature type="compositionally biased region" description="Basic and acidic residues" evidence="1">
    <location>
        <begin position="81"/>
        <end position="93"/>
    </location>
</feature>
<sequence length="135" mass="14942">MLWRVMIRQPGVIVCPLLSKRRGQKQSRKVGEVGNGENKYGEGVMATSGEGSEMGGFRVEENERMWVLRDENDEVGGGDSGEDRKGSDGKGDGGDGGVGRGADDWVLFVPKWFVVVLSYVIVYIQYMKLMPNMHK</sequence>
<dbReference type="EMBL" id="ML179114">
    <property type="protein sequence ID" value="THU99756.1"/>
    <property type="molecule type" value="Genomic_DNA"/>
</dbReference>